<evidence type="ECO:0000313" key="2">
    <source>
        <dbReference type="EMBL" id="OTG29624.1"/>
    </source>
</evidence>
<gene>
    <name evidence="2" type="ORF">HannXRQ_Chr04g0124311</name>
    <name evidence="1" type="ORF">HanXRQr2_Chr04g0187081</name>
</gene>
<dbReference type="EMBL" id="MNCJ02000319">
    <property type="protein sequence ID" value="KAF5811938.1"/>
    <property type="molecule type" value="Genomic_DNA"/>
</dbReference>
<dbReference type="EMBL" id="CM007893">
    <property type="protein sequence ID" value="OTG29624.1"/>
    <property type="molecule type" value="Genomic_DNA"/>
</dbReference>
<name>A0A251V2K1_HELAN</name>
<proteinExistence type="predicted"/>
<accession>A0A251V2K1</accession>
<reference evidence="1 3" key="1">
    <citation type="journal article" date="2017" name="Nature">
        <title>The sunflower genome provides insights into oil metabolism, flowering and Asterid evolution.</title>
        <authorList>
            <person name="Badouin H."/>
            <person name="Gouzy J."/>
            <person name="Grassa C.J."/>
            <person name="Murat F."/>
            <person name="Staton S.E."/>
            <person name="Cottret L."/>
            <person name="Lelandais-Briere C."/>
            <person name="Owens G.L."/>
            <person name="Carrere S."/>
            <person name="Mayjonade B."/>
            <person name="Legrand L."/>
            <person name="Gill N."/>
            <person name="Kane N.C."/>
            <person name="Bowers J.E."/>
            <person name="Hubner S."/>
            <person name="Bellec A."/>
            <person name="Berard A."/>
            <person name="Berges H."/>
            <person name="Blanchet N."/>
            <person name="Boniface M.C."/>
            <person name="Brunel D."/>
            <person name="Catrice O."/>
            <person name="Chaidir N."/>
            <person name="Claudel C."/>
            <person name="Donnadieu C."/>
            <person name="Faraut T."/>
            <person name="Fievet G."/>
            <person name="Helmstetter N."/>
            <person name="King M."/>
            <person name="Knapp S.J."/>
            <person name="Lai Z."/>
            <person name="Le Paslier M.C."/>
            <person name="Lippi Y."/>
            <person name="Lorenzon L."/>
            <person name="Mandel J.R."/>
            <person name="Marage G."/>
            <person name="Marchand G."/>
            <person name="Marquand E."/>
            <person name="Bret-Mestries E."/>
            <person name="Morien E."/>
            <person name="Nambeesan S."/>
            <person name="Nguyen T."/>
            <person name="Pegot-Espagnet P."/>
            <person name="Pouilly N."/>
            <person name="Raftis F."/>
            <person name="Sallet E."/>
            <person name="Schiex T."/>
            <person name="Thomas J."/>
            <person name="Vandecasteele C."/>
            <person name="Vares D."/>
            <person name="Vear F."/>
            <person name="Vautrin S."/>
            <person name="Crespi M."/>
            <person name="Mangin B."/>
            <person name="Burke J.M."/>
            <person name="Salse J."/>
            <person name="Munos S."/>
            <person name="Vincourt P."/>
            <person name="Rieseberg L.H."/>
            <person name="Langlade N.B."/>
        </authorList>
    </citation>
    <scope>NUCLEOTIDE SEQUENCE [LARGE SCALE GENOMIC DNA]</scope>
    <source>
        <strain evidence="3">cv. SF193</strain>
        <tissue evidence="1">Leaves</tissue>
    </source>
</reference>
<evidence type="ECO:0000313" key="1">
    <source>
        <dbReference type="EMBL" id="KAF5811938.1"/>
    </source>
</evidence>
<dbReference type="Proteomes" id="UP000215914">
    <property type="component" value="Chromosome 4"/>
</dbReference>
<reference evidence="2" key="2">
    <citation type="submission" date="2017-02" db="EMBL/GenBank/DDBJ databases">
        <title>Sunflower complete genome.</title>
        <authorList>
            <person name="Langlade N."/>
            <person name="Munos S."/>
        </authorList>
    </citation>
    <scope>NUCLEOTIDE SEQUENCE [LARGE SCALE GENOMIC DNA]</scope>
    <source>
        <tissue evidence="2">Leaves</tissue>
    </source>
</reference>
<keyword evidence="3" id="KW-1185">Reference proteome</keyword>
<protein>
    <submittedName>
        <fullName evidence="2">Uncharacterized protein</fullName>
    </submittedName>
</protein>
<dbReference type="InParanoid" id="A0A251V2K1"/>
<evidence type="ECO:0000313" key="3">
    <source>
        <dbReference type="Proteomes" id="UP000215914"/>
    </source>
</evidence>
<dbReference type="AlphaFoldDB" id="A0A251V2K1"/>
<reference evidence="1" key="3">
    <citation type="submission" date="2020-06" db="EMBL/GenBank/DDBJ databases">
        <title>Helianthus annuus Genome sequencing and assembly Release 2.</title>
        <authorList>
            <person name="Gouzy J."/>
            <person name="Langlade N."/>
            <person name="Munos S."/>
        </authorList>
    </citation>
    <scope>NUCLEOTIDE SEQUENCE</scope>
    <source>
        <tissue evidence="1">Leaves</tissue>
    </source>
</reference>
<dbReference type="Gramene" id="mRNA:HanXRQr2_Chr04g0187081">
    <property type="protein sequence ID" value="mRNA:HanXRQr2_Chr04g0187081"/>
    <property type="gene ID" value="HanXRQr2_Chr04g0187081"/>
</dbReference>
<sequence>MSVGTHIRKWLKSKDNVVVVDGSRFENRSSRLMFKSKQPSRFCSLRLLQYSSNVLTPSTYLRFARIMEFGANRIPTGSPRQRVSFGVCNVIIPRMIRLSATWRCV</sequence>
<organism evidence="2 3">
    <name type="scientific">Helianthus annuus</name>
    <name type="common">Common sunflower</name>
    <dbReference type="NCBI Taxonomy" id="4232"/>
    <lineage>
        <taxon>Eukaryota</taxon>
        <taxon>Viridiplantae</taxon>
        <taxon>Streptophyta</taxon>
        <taxon>Embryophyta</taxon>
        <taxon>Tracheophyta</taxon>
        <taxon>Spermatophyta</taxon>
        <taxon>Magnoliopsida</taxon>
        <taxon>eudicotyledons</taxon>
        <taxon>Gunneridae</taxon>
        <taxon>Pentapetalae</taxon>
        <taxon>asterids</taxon>
        <taxon>campanulids</taxon>
        <taxon>Asterales</taxon>
        <taxon>Asteraceae</taxon>
        <taxon>Asteroideae</taxon>
        <taxon>Heliantheae alliance</taxon>
        <taxon>Heliantheae</taxon>
        <taxon>Helianthus</taxon>
    </lineage>
</organism>